<dbReference type="InterPro" id="IPR036388">
    <property type="entry name" value="WH-like_DNA-bd_sf"/>
</dbReference>
<dbReference type="CDD" id="cd07377">
    <property type="entry name" value="WHTH_GntR"/>
    <property type="match status" value="1"/>
</dbReference>
<evidence type="ECO:0000259" key="4">
    <source>
        <dbReference type="PROSITE" id="PS50949"/>
    </source>
</evidence>
<dbReference type="SUPFAM" id="SSF48008">
    <property type="entry name" value="GntR ligand-binding domain-like"/>
    <property type="match status" value="1"/>
</dbReference>
<protein>
    <submittedName>
        <fullName evidence="5">DNA-binding transcriptional regulator, GntR family</fullName>
    </submittedName>
</protein>
<evidence type="ECO:0000313" key="5">
    <source>
        <dbReference type="EMBL" id="SEC61659.1"/>
    </source>
</evidence>
<keyword evidence="6" id="KW-1185">Reference proteome</keyword>
<keyword evidence="2 5" id="KW-0238">DNA-binding</keyword>
<dbReference type="InterPro" id="IPR011711">
    <property type="entry name" value="GntR_C"/>
</dbReference>
<dbReference type="PANTHER" id="PTHR43537">
    <property type="entry name" value="TRANSCRIPTIONAL REGULATOR, GNTR FAMILY"/>
    <property type="match status" value="1"/>
</dbReference>
<gene>
    <name evidence="5" type="ORF">SAMN04489727_4413</name>
</gene>
<dbReference type="Pfam" id="PF00392">
    <property type="entry name" value="GntR"/>
    <property type="match status" value="1"/>
</dbReference>
<dbReference type="Gene3D" id="1.20.120.530">
    <property type="entry name" value="GntR ligand-binding domain-like"/>
    <property type="match status" value="1"/>
</dbReference>
<dbReference type="Gene3D" id="1.10.10.10">
    <property type="entry name" value="Winged helix-like DNA-binding domain superfamily/Winged helix DNA-binding domain"/>
    <property type="match status" value="1"/>
</dbReference>
<reference evidence="6" key="1">
    <citation type="submission" date="2016-10" db="EMBL/GenBank/DDBJ databases">
        <authorList>
            <person name="Varghese N."/>
            <person name="Submissions S."/>
        </authorList>
    </citation>
    <scope>NUCLEOTIDE SEQUENCE [LARGE SCALE GENOMIC DNA]</scope>
    <source>
        <strain evidence="6">DSM 44544</strain>
    </source>
</reference>
<dbReference type="STRING" id="208445.SAMN04489727_4413"/>
<dbReference type="Proteomes" id="UP000199622">
    <property type="component" value="Unassembled WGS sequence"/>
</dbReference>
<dbReference type="GO" id="GO:0003700">
    <property type="term" value="F:DNA-binding transcription factor activity"/>
    <property type="evidence" value="ECO:0007669"/>
    <property type="project" value="InterPro"/>
</dbReference>
<keyword evidence="3" id="KW-0804">Transcription</keyword>
<organism evidence="5 6">
    <name type="scientific">Amycolatopsis tolypomycina</name>
    <dbReference type="NCBI Taxonomy" id="208445"/>
    <lineage>
        <taxon>Bacteria</taxon>
        <taxon>Bacillati</taxon>
        <taxon>Actinomycetota</taxon>
        <taxon>Actinomycetes</taxon>
        <taxon>Pseudonocardiales</taxon>
        <taxon>Pseudonocardiaceae</taxon>
        <taxon>Amycolatopsis</taxon>
    </lineage>
</organism>
<dbReference type="OrthoDB" id="3186208at2"/>
<accession>A0A1H4TYX7</accession>
<dbReference type="RefSeq" id="WP_091310291.1">
    <property type="nucleotide sequence ID" value="NZ_FNSO01000004.1"/>
</dbReference>
<dbReference type="PANTHER" id="PTHR43537:SF24">
    <property type="entry name" value="GLUCONATE OPERON TRANSCRIPTIONAL REPRESSOR"/>
    <property type="match status" value="1"/>
</dbReference>
<sequence>MASETLKGLTADTLADRAYRAIRDAVTTGELRPGQKVTERGLAERLSVSPTPVREAIRRLEQDGLLERTGPRTVQVTAVGDAAIQDLAEVEVALRGMVARFAARHASPAQLDHLDAVLDEADDLLILVRQRQQAGQDVTRHLDRLLDAMQRFNEVVEACAHNPVLVRLLGQTRVFSGPERRARLIERIAGNDQFGLDRYGSHRALVRALRAGDSAAAEALVIEDARGGLGDLLAAPTAPPGTAVVSGKEG</sequence>
<evidence type="ECO:0000256" key="3">
    <source>
        <dbReference type="ARBA" id="ARBA00023163"/>
    </source>
</evidence>
<name>A0A1H4TYX7_9PSEU</name>
<dbReference type="SMART" id="SM00345">
    <property type="entry name" value="HTH_GNTR"/>
    <property type="match status" value="1"/>
</dbReference>
<dbReference type="InterPro" id="IPR000524">
    <property type="entry name" value="Tscrpt_reg_HTH_GntR"/>
</dbReference>
<dbReference type="SMART" id="SM00895">
    <property type="entry name" value="FCD"/>
    <property type="match status" value="1"/>
</dbReference>
<dbReference type="AlphaFoldDB" id="A0A1H4TYX7"/>
<dbReference type="GO" id="GO:0003677">
    <property type="term" value="F:DNA binding"/>
    <property type="evidence" value="ECO:0007669"/>
    <property type="project" value="UniProtKB-KW"/>
</dbReference>
<dbReference type="Pfam" id="PF07729">
    <property type="entry name" value="FCD"/>
    <property type="match status" value="1"/>
</dbReference>
<evidence type="ECO:0000313" key="6">
    <source>
        <dbReference type="Proteomes" id="UP000199622"/>
    </source>
</evidence>
<evidence type="ECO:0000256" key="2">
    <source>
        <dbReference type="ARBA" id="ARBA00023125"/>
    </source>
</evidence>
<keyword evidence="1" id="KW-0805">Transcription regulation</keyword>
<dbReference type="SUPFAM" id="SSF46785">
    <property type="entry name" value="Winged helix' DNA-binding domain"/>
    <property type="match status" value="1"/>
</dbReference>
<dbReference type="InterPro" id="IPR008920">
    <property type="entry name" value="TF_FadR/GntR_C"/>
</dbReference>
<dbReference type="InterPro" id="IPR036390">
    <property type="entry name" value="WH_DNA-bd_sf"/>
</dbReference>
<feature type="domain" description="HTH gntR-type" evidence="4">
    <location>
        <begin position="12"/>
        <end position="79"/>
    </location>
</feature>
<dbReference type="EMBL" id="FNSO01000004">
    <property type="protein sequence ID" value="SEC61659.1"/>
    <property type="molecule type" value="Genomic_DNA"/>
</dbReference>
<proteinExistence type="predicted"/>
<evidence type="ECO:0000256" key="1">
    <source>
        <dbReference type="ARBA" id="ARBA00023015"/>
    </source>
</evidence>
<dbReference type="PROSITE" id="PS50949">
    <property type="entry name" value="HTH_GNTR"/>
    <property type="match status" value="1"/>
</dbReference>